<feature type="region of interest" description="Disordered" evidence="1">
    <location>
        <begin position="1195"/>
        <end position="1237"/>
    </location>
</feature>
<protein>
    <recommendedName>
        <fullName evidence="3">Reverse transcriptase domain-containing protein</fullName>
    </recommendedName>
</protein>
<feature type="region of interest" description="Disordered" evidence="1">
    <location>
        <begin position="858"/>
        <end position="880"/>
    </location>
</feature>
<dbReference type="InterPro" id="IPR000477">
    <property type="entry name" value="RT_dom"/>
</dbReference>
<feature type="compositionally biased region" description="Low complexity" evidence="1">
    <location>
        <begin position="1522"/>
        <end position="1537"/>
    </location>
</feature>
<evidence type="ECO:0000259" key="3">
    <source>
        <dbReference type="Pfam" id="PF00078"/>
    </source>
</evidence>
<accession>A0ABN9T8I7</accession>
<evidence type="ECO:0000256" key="1">
    <source>
        <dbReference type="SAM" id="MobiDB-lite"/>
    </source>
</evidence>
<feature type="transmembrane region" description="Helical" evidence="2">
    <location>
        <begin position="411"/>
        <end position="432"/>
    </location>
</feature>
<organism evidence="4 5">
    <name type="scientific">Prorocentrum cordatum</name>
    <dbReference type="NCBI Taxonomy" id="2364126"/>
    <lineage>
        <taxon>Eukaryota</taxon>
        <taxon>Sar</taxon>
        <taxon>Alveolata</taxon>
        <taxon>Dinophyceae</taxon>
        <taxon>Prorocentrales</taxon>
        <taxon>Prorocentraceae</taxon>
        <taxon>Prorocentrum</taxon>
    </lineage>
</organism>
<feature type="domain" description="Reverse transcriptase" evidence="3">
    <location>
        <begin position="599"/>
        <end position="801"/>
    </location>
</feature>
<feature type="region of interest" description="Disordered" evidence="1">
    <location>
        <begin position="1127"/>
        <end position="1146"/>
    </location>
</feature>
<comment type="caution">
    <text evidence="4">The sequence shown here is derived from an EMBL/GenBank/DDBJ whole genome shotgun (WGS) entry which is preliminary data.</text>
</comment>
<keyword evidence="2" id="KW-0472">Membrane</keyword>
<evidence type="ECO:0000313" key="4">
    <source>
        <dbReference type="EMBL" id="CAK0841389.1"/>
    </source>
</evidence>
<reference evidence="4" key="1">
    <citation type="submission" date="2023-10" db="EMBL/GenBank/DDBJ databases">
        <authorList>
            <person name="Chen Y."/>
            <person name="Shah S."/>
            <person name="Dougan E. K."/>
            <person name="Thang M."/>
            <person name="Chan C."/>
        </authorList>
    </citation>
    <scope>NUCLEOTIDE SEQUENCE [LARGE SCALE GENOMIC DNA]</scope>
</reference>
<evidence type="ECO:0000313" key="5">
    <source>
        <dbReference type="Proteomes" id="UP001189429"/>
    </source>
</evidence>
<dbReference type="Proteomes" id="UP001189429">
    <property type="component" value="Unassembled WGS sequence"/>
</dbReference>
<feature type="region of interest" description="Disordered" evidence="1">
    <location>
        <begin position="1515"/>
        <end position="1544"/>
    </location>
</feature>
<keyword evidence="2" id="KW-0812">Transmembrane</keyword>
<dbReference type="Pfam" id="PF00078">
    <property type="entry name" value="RVT_1"/>
    <property type="match status" value="1"/>
</dbReference>
<name>A0ABN9T8I7_9DINO</name>
<proteinExistence type="predicted"/>
<sequence length="1544" mass="165356">MFDGTGLHGVWDVLDREIGVKNVPASTTLPWALALFSGMLVQVGADGAARLRLGTGSVGAAETASPDRLLERLTAQVEELRAVFDGALKALDASAECDGLAGRLAACAASLRPPCWRAKARRRCSGCGATSPCMRLVCQATCAMSRRSPSSTAAKGHRLGQAAAVENAAFMGAVAAEEAVVPHVSDAGQSVTTAAAPLVDDTVFIAVVTEFVVEIDGKESEVRAAKSEAVRFVKAPCPPPGMWQAVDVARGPFAEDALEPAAKREHDQLDRYEQHRYAQHDGEQYDREQHHECKEHDWYQQHGYAQHVGEQHDREQRRECDEHVLAALLFWALSAWNAAGHRGSAGCQLEPTRQLPIPLTMLCLAGHLTCALAVLTCLSVGLLLAVLTIGRRLMARPSKACGLVQKYGKKYALAIVLLVSCLLAAAVGAASYTMTLATATLTAMAATWTELGFDCTLGYPGEGRRDVVRHAPPDGQSSYVRDVYFHYSAAADAQLQLDTARRASSDTNAEWADAITPEMVQQPVPTAAHIPPHARGVVGAIIAEHTKAFAHEIHRGTPESITKAAKRWFMLPKLLSGAPISEEVQELAKAARPLPLTKTPTRIRPMNLASPLRRLASKAVNKMASDEVAEGLRGKQCGCKHTAGAELVHKHVSTALRVRPDYAVLFLGAADAFQNLSRVYINGGIDAHCPKLRRWARGCLPDAGQVVYHDTGGRRRMWNQTTGIFPGCGMATALFCLGLDRALERAKRQLDAAGVQHELFGYVDDLTILAKPEDLPTIYAAYTNALSQAGLQARVDKCEVWARDPAAIPAGLPAPRVEQPTILRQHADDYSGLAPTPVTADQRAEEGSLAHVNALTQEEAPQQAPDTEPPDTTQQRFTRHRRHAEWTQWLRRTQTEPHQRAWALSATGKGAGAWLGPPARPDHHLADAHFRMAVRHRLGGLVRASDGPCPFRKEDGTLCAGAVDTNGRHALCCSYGGFAVKRRNNLRDTIARTLREAGIRDIAVEPWIRPPTGPGNPGLRADLGCTDSDGQWAYLDLAIVHPASQQSLQAGGAHAQGTAARLAEQAKRRKCNGVAGFQPLGFEVSGAMGESTRKWLAQQVPEGPGRLGTLSTLHRSIATCVVREASQGASYPREQEGHAAGPARRAGASQGALEAVAPRGWVAAATRLAVGAALGLAPLAALKGSAAVLGWSPQGVTRDHADHPAPGSSSPRQRIARQKSLPDTRASGTWKNRVPKSERLSSLQAHLEHSVMQQVRTDRWRGMPLVPLLQELERQVEEANPGEGEERVSFLCHRRLRKLAAALELGWELELLGPDAGERVGEEYGQAVGAQRSAIWHQEAMASAIQALRDAGASRILDIGSSYNPLQGEFPEVTAVDLVPAGPSVLQADFLEVPLRDGIQGAPTAPAACARLWPGQPGARPGVGEGGCIHSWRPAQASAPLSWSRRTHSAARRSRCGTSTGRCSRTCCVPCRRGGSGGWRSRAPRRRCGSAGCWSSPSLAGWTTCCSTTAGRPCRPGAAGVSSGRPSTTSPRARSSACLCASER</sequence>
<gene>
    <name evidence="4" type="ORF">PCOR1329_LOCUS36606</name>
</gene>
<feature type="transmembrane region" description="Helical" evidence="2">
    <location>
        <begin position="364"/>
        <end position="390"/>
    </location>
</feature>
<evidence type="ECO:0000256" key="2">
    <source>
        <dbReference type="SAM" id="Phobius"/>
    </source>
</evidence>
<keyword evidence="2" id="KW-1133">Transmembrane helix</keyword>
<dbReference type="EMBL" id="CAUYUJ010014451">
    <property type="protein sequence ID" value="CAK0841389.1"/>
    <property type="molecule type" value="Genomic_DNA"/>
</dbReference>
<keyword evidence="5" id="KW-1185">Reference proteome</keyword>